<dbReference type="InterPro" id="IPR003593">
    <property type="entry name" value="AAA+_ATPase"/>
</dbReference>
<dbReference type="CDD" id="cd03250">
    <property type="entry name" value="ABCC_MRP_domain1"/>
    <property type="match status" value="1"/>
</dbReference>
<evidence type="ECO:0000256" key="9">
    <source>
        <dbReference type="ARBA" id="ARBA00022967"/>
    </source>
</evidence>
<evidence type="ECO:0000259" key="17">
    <source>
        <dbReference type="PROSITE" id="PS50893"/>
    </source>
</evidence>
<keyword evidence="20" id="KW-1185">Reference proteome</keyword>
<comment type="catalytic activity">
    <reaction evidence="14">
        <text>leukotriene C4(in) + ATP + H2O = leukotriene C4(out) + ADP + phosphate + H(+)</text>
        <dbReference type="Rhea" id="RHEA:38963"/>
        <dbReference type="ChEBI" id="CHEBI:15377"/>
        <dbReference type="ChEBI" id="CHEBI:15378"/>
        <dbReference type="ChEBI" id="CHEBI:30616"/>
        <dbReference type="ChEBI" id="CHEBI:43474"/>
        <dbReference type="ChEBI" id="CHEBI:57973"/>
        <dbReference type="ChEBI" id="CHEBI:456216"/>
    </reaction>
    <physiologicalReaction direction="left-to-right" evidence="14">
        <dbReference type="Rhea" id="RHEA:38964"/>
    </physiologicalReaction>
</comment>
<dbReference type="PANTHER" id="PTHR24223">
    <property type="entry name" value="ATP-BINDING CASSETTE SUB-FAMILY C"/>
    <property type="match status" value="1"/>
</dbReference>
<evidence type="ECO:0000256" key="7">
    <source>
        <dbReference type="ARBA" id="ARBA00022741"/>
    </source>
</evidence>
<dbReference type="GO" id="GO:0005524">
    <property type="term" value="F:ATP binding"/>
    <property type="evidence" value="ECO:0007669"/>
    <property type="project" value="UniProtKB-KW"/>
</dbReference>
<organism evidence="19 20">
    <name type="scientific">Salmo trutta</name>
    <name type="common">Brown trout</name>
    <dbReference type="NCBI Taxonomy" id="8032"/>
    <lineage>
        <taxon>Eukaryota</taxon>
        <taxon>Metazoa</taxon>
        <taxon>Chordata</taxon>
        <taxon>Craniata</taxon>
        <taxon>Vertebrata</taxon>
        <taxon>Euteleostomi</taxon>
        <taxon>Actinopterygii</taxon>
        <taxon>Neopterygii</taxon>
        <taxon>Teleostei</taxon>
        <taxon>Protacanthopterygii</taxon>
        <taxon>Salmoniformes</taxon>
        <taxon>Salmonidae</taxon>
        <taxon>Salmoninae</taxon>
        <taxon>Salmo</taxon>
    </lineage>
</organism>
<feature type="transmembrane region" description="Helical" evidence="16">
    <location>
        <begin position="346"/>
        <end position="373"/>
    </location>
</feature>
<dbReference type="PROSITE" id="PS50893">
    <property type="entry name" value="ABC_TRANSPORTER_2"/>
    <property type="match status" value="2"/>
</dbReference>
<dbReference type="FunFam" id="1.20.1560.10:FF:000001">
    <property type="entry name" value="ATP-binding cassette subfamily C member 1"/>
    <property type="match status" value="1"/>
</dbReference>
<proteinExistence type="inferred from homology"/>
<evidence type="ECO:0000256" key="3">
    <source>
        <dbReference type="ARBA" id="ARBA00022448"/>
    </source>
</evidence>
<dbReference type="GO" id="GO:0016887">
    <property type="term" value="F:ATP hydrolysis activity"/>
    <property type="evidence" value="ECO:0007669"/>
    <property type="project" value="InterPro"/>
</dbReference>
<dbReference type="Gene3D" id="3.40.50.300">
    <property type="entry name" value="P-loop containing nucleotide triphosphate hydrolases"/>
    <property type="match status" value="2"/>
</dbReference>
<feature type="transmembrane region" description="Helical" evidence="16">
    <location>
        <begin position="124"/>
        <end position="145"/>
    </location>
</feature>
<sequence>MKKRPKPVIGGVTEGCVSLINPLLKSNPSTFRSLGEKHTNIYNISANFKEKVEFDECFFYWKLISSHFLHSAEDRSTQALYSKPPPARESNHVGGENSPEEVEVLLSKTKTHKKPSFLRSLIKAFGPYFLIGSAFKLLQDLITFVNPQLLSLLILFTKQKEAPTWWGYALAFLMFFTAFLQTLILHQHFQYCFVTGMRLRTSIIGAIYRKSLIITNAAKRTSTVGEIVNLMSVDAQRFMDLTTFLNMLWSAPLQIILALYFLWQNLGPSVLAGVAVMILLIPLNAAIAVRTRAYQVEQMQYKDTRIKLMNEILNGIKVLKLYAWENSFKDKVLEIRQKELNVLRKTAYLGALSTMAWTSAPFLVALMTFAVYVTVDKNNILDAEKAFVSLSLFNILRFPLNMLPQVISSVVQVGSPPPITLLLLLTLERMHFTDVPWCVFVRSINLMVPQRSLLAVVGHVGCGKSSLVSALLGEMEKLEGHISIRGSVAYVPQQAWIQNATLRDNILFGKAYNEQKYRSCLEACALTPDLEVLPGGDLTEIGEKGINLSGGQRQRVSLARALYNEADVYLLDDPLSAVDSHVAKHIFDHVIGPEGALQGKTRILVTHGISFLPQVDNIMVMVEGRVSEMGSYQELLQQNGAFAEFLRNYSLEDIIEDEATGTTTCYYSREIQNLLSEVRSTADFLFHLVIICTHLVSSQSLIIREEFKEKKKLPKVEKLIQAETTETGRSKVFWEYVKAVGPLLTLCICFLYGCQNAAAIGANIWLSQWTNDAAQNMTQENVSMRVGVYAALGITQGILVMVSSFTLAMGNIGAARKLHYALLDNKFHTPQSFFDTTPIGRVINRFSKDIYVIDEALPSTVLMFLGTFFSSLSTMIVIVASTPIFAVVIAPLTFIYVFVQRFYVATSRQLKRLESVTRSPIYSHFSETITGSSVIRAYGRHDAFVLMSDMKVDENQKSYYPGIVANRWLGVRIEFIGNCIVLFAALFAVIGKDNLNPGLVGLSVSYALLVTMSLNWMVRMTSDLESNIVAVERVKEYSETKIEAPWEVEDKKPSPDWPSQGKVEFLDYSVRYREGLDLVLKNLTLSVVGGEKIGIVGRTGAGKSSMTLCLFRLLEAAGGEITIDGVKISEIGLHDLRSKLTIIPQEPVLFSGSLRMNLDPFDKYNDGEVWKALELSHLNKFVSNQPAKLELECSEGGENLSVGQRQLVCLARALLRKTRILILDEATAAIDLETDDLIQSTIRTQFEDCTVFTIAHRLNTIMDYTR</sequence>
<dbReference type="SUPFAM" id="SSF90123">
    <property type="entry name" value="ABC transporter transmembrane region"/>
    <property type="match status" value="2"/>
</dbReference>
<evidence type="ECO:0000313" key="19">
    <source>
        <dbReference type="Ensembl" id="ENSSTUP00000005378.1"/>
    </source>
</evidence>
<reference evidence="19" key="2">
    <citation type="submission" date="2025-09" db="UniProtKB">
        <authorList>
            <consortium name="Ensembl"/>
        </authorList>
    </citation>
    <scope>IDENTIFICATION</scope>
</reference>
<keyword evidence="10 16" id="KW-1133">Transmembrane helix</keyword>
<evidence type="ECO:0000259" key="18">
    <source>
        <dbReference type="PROSITE" id="PS50929"/>
    </source>
</evidence>
<comment type="similarity">
    <text evidence="2">Belongs to the ABC transporter superfamily. ABCC family. Conjugate transporter (TC 3.A.1.208) subfamily.</text>
</comment>
<dbReference type="InterPro" id="IPR036640">
    <property type="entry name" value="ABC1_TM_sf"/>
</dbReference>
<feature type="transmembrane region" description="Helical" evidence="16">
    <location>
        <begin position="786"/>
        <end position="808"/>
    </location>
</feature>
<comment type="subcellular location">
    <subcellularLocation>
        <location evidence="1">Cell membrane</location>
        <topology evidence="1">Multi-pass membrane protein</topology>
    </subcellularLocation>
</comment>
<dbReference type="Pfam" id="PF00664">
    <property type="entry name" value="ABC_membrane"/>
    <property type="match status" value="2"/>
</dbReference>
<evidence type="ECO:0000256" key="8">
    <source>
        <dbReference type="ARBA" id="ARBA00022840"/>
    </source>
</evidence>
<evidence type="ECO:0000256" key="11">
    <source>
        <dbReference type="ARBA" id="ARBA00023055"/>
    </source>
</evidence>
<evidence type="ECO:0000256" key="4">
    <source>
        <dbReference type="ARBA" id="ARBA00022475"/>
    </source>
</evidence>
<evidence type="ECO:0000256" key="5">
    <source>
        <dbReference type="ARBA" id="ARBA00022692"/>
    </source>
</evidence>
<feature type="transmembrane region" description="Helical" evidence="16">
    <location>
        <begin position="998"/>
        <end position="1018"/>
    </location>
</feature>
<dbReference type="GeneTree" id="ENSGT00940000163867"/>
<keyword evidence="8" id="KW-0067">ATP-binding</keyword>
<feature type="domain" description="ABC transmembrane type-1" evidence="18">
    <location>
        <begin position="130"/>
        <end position="412"/>
    </location>
</feature>
<keyword evidence="6" id="KW-0677">Repeat</keyword>
<dbReference type="FunFam" id="3.40.50.300:FF:000074">
    <property type="entry name" value="Multidrug resistance-associated protein 5 isoform 1"/>
    <property type="match status" value="1"/>
</dbReference>
<dbReference type="InterPro" id="IPR027417">
    <property type="entry name" value="P-loop_NTPase"/>
</dbReference>
<keyword evidence="9" id="KW-1278">Translocase</keyword>
<keyword evidence="4" id="KW-1003">Cell membrane</keyword>
<evidence type="ECO:0000256" key="1">
    <source>
        <dbReference type="ARBA" id="ARBA00004651"/>
    </source>
</evidence>
<dbReference type="GO" id="GO:0006869">
    <property type="term" value="P:lipid transport"/>
    <property type="evidence" value="ECO:0007669"/>
    <property type="project" value="UniProtKB-KW"/>
</dbReference>
<keyword evidence="12 16" id="KW-0472">Membrane</keyword>
<feature type="transmembrane region" description="Helical" evidence="16">
    <location>
        <begin position="244"/>
        <end position="263"/>
    </location>
</feature>
<evidence type="ECO:0000256" key="10">
    <source>
        <dbReference type="ARBA" id="ARBA00022989"/>
    </source>
</evidence>
<evidence type="ECO:0000256" key="16">
    <source>
        <dbReference type="SAM" id="Phobius"/>
    </source>
</evidence>
<dbReference type="OMA" id="IQYAFIC"/>
<comment type="catalytic activity">
    <reaction evidence="15">
        <text>17beta-estradiol 17-O-(beta-D-glucuronate)(in) + ATP + H2O = 17beta-estradiol 17-O-(beta-D-glucuronate)(out) + ADP + phosphate + H(+)</text>
        <dbReference type="Rhea" id="RHEA:60128"/>
        <dbReference type="ChEBI" id="CHEBI:15377"/>
        <dbReference type="ChEBI" id="CHEBI:15378"/>
        <dbReference type="ChEBI" id="CHEBI:30616"/>
        <dbReference type="ChEBI" id="CHEBI:43474"/>
        <dbReference type="ChEBI" id="CHEBI:82961"/>
        <dbReference type="ChEBI" id="CHEBI:456216"/>
    </reaction>
    <physiologicalReaction direction="left-to-right" evidence="15">
        <dbReference type="Rhea" id="RHEA:60129"/>
    </physiologicalReaction>
</comment>
<evidence type="ECO:0000256" key="2">
    <source>
        <dbReference type="ARBA" id="ARBA00009726"/>
    </source>
</evidence>
<dbReference type="PANTHER" id="PTHR24223:SF405">
    <property type="entry name" value="ATP-BINDING CASSETTE SUB-FAMILY C MEMBER 3"/>
    <property type="match status" value="1"/>
</dbReference>
<dbReference type="GO" id="GO:0005886">
    <property type="term" value="C:plasma membrane"/>
    <property type="evidence" value="ECO:0007669"/>
    <property type="project" value="UniProtKB-SubCell"/>
</dbReference>
<dbReference type="Ensembl" id="ENSSTUT00000005698.1">
    <property type="protein sequence ID" value="ENSSTUP00000005378.1"/>
    <property type="gene ID" value="ENSSTUG00000001439.1"/>
</dbReference>
<dbReference type="InterPro" id="IPR003439">
    <property type="entry name" value="ABC_transporter-like_ATP-bd"/>
</dbReference>
<feature type="transmembrane region" description="Helical" evidence="16">
    <location>
        <begin position="875"/>
        <end position="899"/>
    </location>
</feature>
<dbReference type="AlphaFoldDB" id="A0A673W8Q0"/>
<dbReference type="FunFam" id="3.40.50.300:FF:000293">
    <property type="entry name" value="ATP binding cassette subfamily C member 1"/>
    <property type="match status" value="1"/>
</dbReference>
<keyword evidence="5 16" id="KW-0812">Transmembrane</keyword>
<accession>A0A673W8Q0</accession>
<dbReference type="CDD" id="cd03244">
    <property type="entry name" value="ABCC_MRP_domain2"/>
    <property type="match status" value="1"/>
</dbReference>
<dbReference type="Proteomes" id="UP000472277">
    <property type="component" value="Chromosome 2"/>
</dbReference>
<evidence type="ECO:0000256" key="15">
    <source>
        <dbReference type="ARBA" id="ARBA00047576"/>
    </source>
</evidence>
<dbReference type="PROSITE" id="PS00211">
    <property type="entry name" value="ABC_TRANSPORTER_1"/>
    <property type="match status" value="2"/>
</dbReference>
<keyword evidence="7" id="KW-0547">Nucleotide-binding</keyword>
<feature type="transmembrane region" description="Helical" evidence="16">
    <location>
        <begin position="165"/>
        <end position="185"/>
    </location>
</feature>
<evidence type="ECO:0000313" key="20">
    <source>
        <dbReference type="Proteomes" id="UP000472277"/>
    </source>
</evidence>
<dbReference type="CDD" id="cd18595">
    <property type="entry name" value="ABC_6TM_MRP1_2_3_6_D1_like"/>
    <property type="match status" value="1"/>
</dbReference>
<evidence type="ECO:0000256" key="6">
    <source>
        <dbReference type="ARBA" id="ARBA00022737"/>
    </source>
</evidence>
<feature type="domain" description="ABC transmembrane type-1" evidence="18">
    <location>
        <begin position="748"/>
        <end position="1026"/>
    </location>
</feature>
<dbReference type="Gene3D" id="1.20.1560.10">
    <property type="entry name" value="ABC transporter type 1, transmembrane domain"/>
    <property type="match status" value="2"/>
</dbReference>
<dbReference type="InterPro" id="IPR017871">
    <property type="entry name" value="ABC_transporter-like_CS"/>
</dbReference>
<dbReference type="SUPFAM" id="SSF52540">
    <property type="entry name" value="P-loop containing nucleoside triphosphate hydrolases"/>
    <property type="match status" value="2"/>
</dbReference>
<evidence type="ECO:0000256" key="14">
    <source>
        <dbReference type="ARBA" id="ARBA00047523"/>
    </source>
</evidence>
<evidence type="ECO:0000256" key="12">
    <source>
        <dbReference type="ARBA" id="ARBA00023136"/>
    </source>
</evidence>
<dbReference type="PROSITE" id="PS50929">
    <property type="entry name" value="ABC_TM1F"/>
    <property type="match status" value="2"/>
</dbReference>
<dbReference type="GO" id="GO:0008559">
    <property type="term" value="F:ABC-type xenobiotic transporter activity"/>
    <property type="evidence" value="ECO:0007669"/>
    <property type="project" value="UniProtKB-EC"/>
</dbReference>
<protein>
    <submittedName>
        <fullName evidence="19">Canalicular multispecific organic anion transporter 2-like</fullName>
    </submittedName>
</protein>
<name>A0A673W8Q0_SALTR</name>
<dbReference type="SMART" id="SM00382">
    <property type="entry name" value="AAA"/>
    <property type="match status" value="2"/>
</dbReference>
<gene>
    <name evidence="19" type="primary">LOC115156053</name>
</gene>
<keyword evidence="11" id="KW-0445">Lipid transport</keyword>
<reference evidence="19" key="1">
    <citation type="submission" date="2025-08" db="UniProtKB">
        <authorList>
            <consortium name="Ensembl"/>
        </authorList>
    </citation>
    <scope>IDENTIFICATION</scope>
</reference>
<feature type="domain" description="ABC transporter" evidence="17">
    <location>
        <begin position="1063"/>
        <end position="1266"/>
    </location>
</feature>
<keyword evidence="3" id="KW-0813">Transport</keyword>
<dbReference type="InterPro" id="IPR050173">
    <property type="entry name" value="ABC_transporter_C-like"/>
</dbReference>
<feature type="transmembrane region" description="Helical" evidence="16">
    <location>
        <begin position="269"/>
        <end position="289"/>
    </location>
</feature>
<evidence type="ECO:0000256" key="13">
    <source>
        <dbReference type="ARBA" id="ARBA00034018"/>
    </source>
</evidence>
<feature type="transmembrane region" description="Helical" evidence="16">
    <location>
        <begin position="975"/>
        <end position="992"/>
    </location>
</feature>
<dbReference type="FunFam" id="1.20.1560.10:FF:000007">
    <property type="entry name" value="ATP-binding cassette subfamily C member 1"/>
    <property type="match status" value="1"/>
</dbReference>
<dbReference type="CDD" id="cd18603">
    <property type="entry name" value="ABC_6TM_MRP1_2_3_6_D2_like"/>
    <property type="match status" value="1"/>
</dbReference>
<dbReference type="InterPro" id="IPR011527">
    <property type="entry name" value="ABC1_TM_dom"/>
</dbReference>
<feature type="domain" description="ABC transporter" evidence="17">
    <location>
        <begin position="425"/>
        <end position="648"/>
    </location>
</feature>
<comment type="catalytic activity">
    <reaction evidence="13">
        <text>ATP + H2O + xenobioticSide 1 = ADP + phosphate + xenobioticSide 2.</text>
        <dbReference type="EC" id="7.6.2.2"/>
    </reaction>
</comment>
<feature type="transmembrane region" description="Helical" evidence="16">
    <location>
        <begin position="739"/>
        <end position="766"/>
    </location>
</feature>
<dbReference type="Pfam" id="PF00005">
    <property type="entry name" value="ABC_tran"/>
    <property type="match status" value="2"/>
</dbReference>